<evidence type="ECO:0000313" key="3">
    <source>
        <dbReference type="Proteomes" id="UP001168128"/>
    </source>
</evidence>
<dbReference type="InterPro" id="IPR007069">
    <property type="entry name" value="Transposase_32"/>
</dbReference>
<name>A0ABT8U8K7_9FLAO</name>
<feature type="non-terminal residue" evidence="2">
    <location>
        <position position="1"/>
    </location>
</feature>
<dbReference type="EMBL" id="JAULSJ010000109">
    <property type="protein sequence ID" value="MDO3427395.1"/>
    <property type="molecule type" value="Genomic_DNA"/>
</dbReference>
<comment type="caution">
    <text evidence="2">The sequence shown here is derived from an EMBL/GenBank/DDBJ whole genome shotgun (WGS) entry which is preliminary data.</text>
</comment>
<dbReference type="Proteomes" id="UP001168128">
    <property type="component" value="Unassembled WGS sequence"/>
</dbReference>
<keyword evidence="3" id="KW-1185">Reference proteome</keyword>
<evidence type="ECO:0000259" key="1">
    <source>
        <dbReference type="Pfam" id="PF04986"/>
    </source>
</evidence>
<proteinExistence type="predicted"/>
<dbReference type="RefSeq" id="WP_302718736.1">
    <property type="nucleotide sequence ID" value="NZ_JAULSJ010000109.1"/>
</dbReference>
<feature type="domain" description="Transposase IS801/IS1294" evidence="1">
    <location>
        <begin position="2"/>
        <end position="29"/>
    </location>
</feature>
<organism evidence="2 3">
    <name type="scientific">Chryseobacterium urinae</name>
    <dbReference type="NCBI Taxonomy" id="3058400"/>
    <lineage>
        <taxon>Bacteria</taxon>
        <taxon>Pseudomonadati</taxon>
        <taxon>Bacteroidota</taxon>
        <taxon>Flavobacteriia</taxon>
        <taxon>Flavobacteriales</taxon>
        <taxon>Weeksellaceae</taxon>
        <taxon>Chryseobacterium group</taxon>
        <taxon>Chryseobacterium</taxon>
    </lineage>
</organism>
<protein>
    <submittedName>
        <fullName evidence="2">Transposase</fullName>
    </submittedName>
</protein>
<evidence type="ECO:0000313" key="2">
    <source>
        <dbReference type="EMBL" id="MDO3427395.1"/>
    </source>
</evidence>
<reference evidence="2" key="1">
    <citation type="submission" date="2023-07" db="EMBL/GenBank/DDBJ databases">
        <title>AMR profile of multidrug- resistance Chryseobacterium gambrini related strain.</title>
        <authorList>
            <person name="Kirdat K."/>
            <person name="Bhatt A."/>
            <person name="Kuyare S."/>
            <person name="Yadav A."/>
        </authorList>
    </citation>
    <scope>NUCLEOTIDE SEQUENCE</scope>
    <source>
        <strain evidence="2">APV-1</strain>
    </source>
</reference>
<dbReference type="Pfam" id="PF04986">
    <property type="entry name" value="Y2_Tnp"/>
    <property type="match status" value="1"/>
</dbReference>
<accession>A0ABT8U8K7</accession>
<sequence length="95" mass="11192">SHEEFIRRFAMHILPKRFVKIRHYGFLSSTWKRIKLKNLQQKLGIQPKEKLPPKVFQPKCSCCKVGNLVTIATFDLRGPPQWFLEMSQSQPTPKK</sequence>
<gene>
    <name evidence="2" type="ORF">QWT87_21185</name>
</gene>